<feature type="compositionally biased region" description="Basic and acidic residues" evidence="1">
    <location>
        <begin position="82"/>
        <end position="107"/>
    </location>
</feature>
<reference evidence="2 3" key="1">
    <citation type="submission" date="2020-10" db="EMBL/GenBank/DDBJ databases">
        <title>The Coptis chinensis genome and diversification of protoberbering-type alkaloids.</title>
        <authorList>
            <person name="Wang B."/>
            <person name="Shu S."/>
            <person name="Song C."/>
            <person name="Liu Y."/>
        </authorList>
    </citation>
    <scope>NUCLEOTIDE SEQUENCE [LARGE SCALE GENOMIC DNA]</scope>
    <source>
        <strain evidence="2">HL-2020</strain>
        <tissue evidence="2">Leaf</tissue>
    </source>
</reference>
<evidence type="ECO:0000313" key="2">
    <source>
        <dbReference type="EMBL" id="KAF9614898.1"/>
    </source>
</evidence>
<keyword evidence="3" id="KW-1185">Reference proteome</keyword>
<sequence length="166" mass="19077">MEGQKTRRSCSVSSESDMSIDDPNEENFSVRPNGFNQFQPQPEHQYQHQLRSDQQTSQDQDAGRYQPSMRQEPNSFVAAVHDSLKEPSSERDERRESDGFNKKKDEEPLPESAPISQPTRRLSVQDRINLFENKQKEQSGSSGSKVVVGKFVELRSLFKGRVTFRL</sequence>
<dbReference type="EMBL" id="JADFTS010000003">
    <property type="protein sequence ID" value="KAF9614898.1"/>
    <property type="molecule type" value="Genomic_DNA"/>
</dbReference>
<proteinExistence type="predicted"/>
<evidence type="ECO:0000313" key="3">
    <source>
        <dbReference type="Proteomes" id="UP000631114"/>
    </source>
</evidence>
<feature type="compositionally biased region" description="Polar residues" evidence="1">
    <location>
        <begin position="34"/>
        <end position="60"/>
    </location>
</feature>
<feature type="region of interest" description="Disordered" evidence="1">
    <location>
        <begin position="1"/>
        <end position="144"/>
    </location>
</feature>
<name>A0A835IE50_9MAGN</name>
<gene>
    <name evidence="2" type="ORF">IFM89_021255</name>
</gene>
<organism evidence="2 3">
    <name type="scientific">Coptis chinensis</name>
    <dbReference type="NCBI Taxonomy" id="261450"/>
    <lineage>
        <taxon>Eukaryota</taxon>
        <taxon>Viridiplantae</taxon>
        <taxon>Streptophyta</taxon>
        <taxon>Embryophyta</taxon>
        <taxon>Tracheophyta</taxon>
        <taxon>Spermatophyta</taxon>
        <taxon>Magnoliopsida</taxon>
        <taxon>Ranunculales</taxon>
        <taxon>Ranunculaceae</taxon>
        <taxon>Coptidoideae</taxon>
        <taxon>Coptis</taxon>
    </lineage>
</organism>
<accession>A0A835IE50</accession>
<dbReference type="Proteomes" id="UP000631114">
    <property type="component" value="Unassembled WGS sequence"/>
</dbReference>
<protein>
    <submittedName>
        <fullName evidence="2">Uncharacterized protein</fullName>
    </submittedName>
</protein>
<evidence type="ECO:0000256" key="1">
    <source>
        <dbReference type="SAM" id="MobiDB-lite"/>
    </source>
</evidence>
<dbReference type="AlphaFoldDB" id="A0A835IE50"/>
<comment type="caution">
    <text evidence="2">The sequence shown here is derived from an EMBL/GenBank/DDBJ whole genome shotgun (WGS) entry which is preliminary data.</text>
</comment>